<dbReference type="Pfam" id="PF00392">
    <property type="entry name" value="GntR"/>
    <property type="match status" value="1"/>
</dbReference>
<comment type="caution">
    <text evidence="5">The sequence shown here is derived from an EMBL/GenBank/DDBJ whole genome shotgun (WGS) entry which is preliminary data.</text>
</comment>
<dbReference type="PANTHER" id="PTHR43537:SF5">
    <property type="entry name" value="UXU OPERON TRANSCRIPTIONAL REGULATOR"/>
    <property type="match status" value="1"/>
</dbReference>
<organism evidence="5 6">
    <name type="scientific">Bacillus daqingensis</name>
    <dbReference type="NCBI Taxonomy" id="872396"/>
    <lineage>
        <taxon>Bacteria</taxon>
        <taxon>Bacillati</taxon>
        <taxon>Bacillota</taxon>
        <taxon>Bacilli</taxon>
        <taxon>Bacillales</taxon>
        <taxon>Bacillaceae</taxon>
        <taxon>Bacillus</taxon>
    </lineage>
</organism>
<dbReference type="PANTHER" id="PTHR43537">
    <property type="entry name" value="TRANSCRIPTIONAL REGULATOR, GNTR FAMILY"/>
    <property type="match status" value="1"/>
</dbReference>
<dbReference type="SUPFAM" id="SSF46785">
    <property type="entry name" value="Winged helix' DNA-binding domain"/>
    <property type="match status" value="1"/>
</dbReference>
<dbReference type="InterPro" id="IPR036388">
    <property type="entry name" value="WH-like_DNA-bd_sf"/>
</dbReference>
<dbReference type="CDD" id="cd07377">
    <property type="entry name" value="WHTH_GntR"/>
    <property type="match status" value="1"/>
</dbReference>
<gene>
    <name evidence="5" type="ORF">ACFO4L_13140</name>
</gene>
<protein>
    <submittedName>
        <fullName evidence="5">FadR/GntR family transcriptional regulator</fullName>
    </submittedName>
</protein>
<dbReference type="InterPro" id="IPR008920">
    <property type="entry name" value="TF_FadR/GntR_C"/>
</dbReference>
<dbReference type="Gene3D" id="1.10.10.10">
    <property type="entry name" value="Winged helix-like DNA-binding domain superfamily/Winged helix DNA-binding domain"/>
    <property type="match status" value="1"/>
</dbReference>
<keyword evidence="6" id="KW-1185">Reference proteome</keyword>
<proteinExistence type="predicted"/>
<dbReference type="RefSeq" id="WP_377910131.1">
    <property type="nucleotide sequence ID" value="NZ_JBHSGK010000013.1"/>
</dbReference>
<feature type="domain" description="HTH gntR-type" evidence="4">
    <location>
        <begin position="5"/>
        <end position="73"/>
    </location>
</feature>
<keyword evidence="1" id="KW-0805">Transcription regulation</keyword>
<evidence type="ECO:0000259" key="4">
    <source>
        <dbReference type="PROSITE" id="PS50949"/>
    </source>
</evidence>
<dbReference type="PROSITE" id="PS50949">
    <property type="entry name" value="HTH_GNTR"/>
    <property type="match status" value="1"/>
</dbReference>
<dbReference type="InterPro" id="IPR011711">
    <property type="entry name" value="GntR_C"/>
</dbReference>
<reference evidence="6" key="1">
    <citation type="journal article" date="2019" name="Int. J. Syst. Evol. Microbiol.">
        <title>The Global Catalogue of Microorganisms (GCM) 10K type strain sequencing project: providing services to taxonomists for standard genome sequencing and annotation.</title>
        <authorList>
            <consortium name="The Broad Institute Genomics Platform"/>
            <consortium name="The Broad Institute Genome Sequencing Center for Infectious Disease"/>
            <person name="Wu L."/>
            <person name="Ma J."/>
        </authorList>
    </citation>
    <scope>NUCLEOTIDE SEQUENCE [LARGE SCALE GENOMIC DNA]</scope>
    <source>
        <strain evidence="6">JCM 12165</strain>
    </source>
</reference>
<dbReference type="SMART" id="SM00895">
    <property type="entry name" value="FCD"/>
    <property type="match status" value="1"/>
</dbReference>
<dbReference type="Proteomes" id="UP001595896">
    <property type="component" value="Unassembled WGS sequence"/>
</dbReference>
<evidence type="ECO:0000256" key="3">
    <source>
        <dbReference type="ARBA" id="ARBA00023163"/>
    </source>
</evidence>
<keyword evidence="2" id="KW-0238">DNA-binding</keyword>
<dbReference type="InterPro" id="IPR000524">
    <property type="entry name" value="Tscrpt_reg_HTH_GntR"/>
</dbReference>
<dbReference type="PRINTS" id="PR00035">
    <property type="entry name" value="HTHGNTR"/>
</dbReference>
<dbReference type="Gene3D" id="1.20.120.530">
    <property type="entry name" value="GntR ligand-binding domain-like"/>
    <property type="match status" value="1"/>
</dbReference>
<accession>A0ABV9NXD1</accession>
<dbReference type="EMBL" id="JBHSGK010000013">
    <property type="protein sequence ID" value="MFC4737541.1"/>
    <property type="molecule type" value="Genomic_DNA"/>
</dbReference>
<dbReference type="Pfam" id="PF07729">
    <property type="entry name" value="FCD"/>
    <property type="match status" value="1"/>
</dbReference>
<sequence>MTAGSKVYVRILEHIETMIMQGNLEAGDRLPSERELAERLQVGRSSVREAFRALELLDLIETRKGEGTFLRQAGSHRLAEILAGFFLKDAKARQDLAETRRILEVEAVKLGCERAEPEELEALQKLVSSSLETGQDGYFIDEDIQFHKSLVALSKNRLLLNIWRPLVEYSREALKQSLSREGRTVHAWEEHRDILEAIREKDSTRAADALNRHLSNSRF</sequence>
<dbReference type="SMART" id="SM00345">
    <property type="entry name" value="HTH_GNTR"/>
    <property type="match status" value="1"/>
</dbReference>
<evidence type="ECO:0000256" key="2">
    <source>
        <dbReference type="ARBA" id="ARBA00023125"/>
    </source>
</evidence>
<keyword evidence="3" id="KW-0804">Transcription</keyword>
<evidence type="ECO:0000313" key="5">
    <source>
        <dbReference type="EMBL" id="MFC4737541.1"/>
    </source>
</evidence>
<evidence type="ECO:0000256" key="1">
    <source>
        <dbReference type="ARBA" id="ARBA00023015"/>
    </source>
</evidence>
<dbReference type="InterPro" id="IPR036390">
    <property type="entry name" value="WH_DNA-bd_sf"/>
</dbReference>
<dbReference type="SUPFAM" id="SSF48008">
    <property type="entry name" value="GntR ligand-binding domain-like"/>
    <property type="match status" value="1"/>
</dbReference>
<evidence type="ECO:0000313" key="6">
    <source>
        <dbReference type="Proteomes" id="UP001595896"/>
    </source>
</evidence>
<name>A0ABV9NXD1_9BACI</name>